<protein>
    <recommendedName>
        <fullName evidence="1">Trypanosoma Tc-38 (p38) protein domain-containing protein</fullName>
    </recommendedName>
</protein>
<dbReference type="Proteomes" id="UP000283634">
    <property type="component" value="Unassembled WGS sequence"/>
</dbReference>
<evidence type="ECO:0000313" key="2">
    <source>
        <dbReference type="EMBL" id="RNF00147.1"/>
    </source>
</evidence>
<accession>A0A3R7M665</accession>
<evidence type="ECO:0000259" key="1">
    <source>
        <dbReference type="Pfam" id="PF20054"/>
    </source>
</evidence>
<comment type="caution">
    <text evidence="2">The sequence shown here is derived from an EMBL/GenBank/DDBJ whole genome shotgun (WGS) entry which is preliminary data.</text>
</comment>
<sequence length="135" mass="14836">MWFVRCVATLSLLLQSLLHCVVVRLIRVFCLGMLPVQRAIKEGAAGLCVSAQQRGAMATIRRRVPRFFTSAAFTEEVGRGLLTFAHLHGLMSNVWVPKRLVGNFKADVTLLPNAIIWDVSLTPGCGATDMKAIEL</sequence>
<proteinExistence type="predicted"/>
<keyword evidence="3" id="KW-1185">Reference proteome</keyword>
<dbReference type="EMBL" id="MKGL01000342">
    <property type="protein sequence ID" value="RNF00147.1"/>
    <property type="molecule type" value="Genomic_DNA"/>
</dbReference>
<feature type="domain" description="Trypanosoma Tc-38 (p38) protein" evidence="1">
    <location>
        <begin position="69"/>
        <end position="122"/>
    </location>
</feature>
<reference evidence="2 3" key="1">
    <citation type="journal article" date="2018" name="BMC Genomics">
        <title>Genomic comparison of Trypanosoma conorhini and Trypanosoma rangeli to Trypanosoma cruzi strains of high and low virulence.</title>
        <authorList>
            <person name="Bradwell K.R."/>
            <person name="Koparde V.N."/>
            <person name="Matveyev A.V."/>
            <person name="Serrano M.G."/>
            <person name="Alves J.M."/>
            <person name="Parikh H."/>
            <person name="Huang B."/>
            <person name="Lee V."/>
            <person name="Espinosa-Alvarez O."/>
            <person name="Ortiz P.A."/>
            <person name="Costa-Martins A.G."/>
            <person name="Teixeira M.M."/>
            <person name="Buck G.A."/>
        </authorList>
    </citation>
    <scope>NUCLEOTIDE SEQUENCE [LARGE SCALE GENOMIC DNA]</scope>
    <source>
        <strain evidence="2 3">AM80</strain>
    </source>
</reference>
<evidence type="ECO:0000313" key="3">
    <source>
        <dbReference type="Proteomes" id="UP000283634"/>
    </source>
</evidence>
<dbReference type="RefSeq" id="XP_029235600.1">
    <property type="nucleotide sequence ID" value="XM_029384566.1"/>
</dbReference>
<organism evidence="2 3">
    <name type="scientific">Trypanosoma rangeli</name>
    <dbReference type="NCBI Taxonomy" id="5698"/>
    <lineage>
        <taxon>Eukaryota</taxon>
        <taxon>Discoba</taxon>
        <taxon>Euglenozoa</taxon>
        <taxon>Kinetoplastea</taxon>
        <taxon>Metakinetoplastina</taxon>
        <taxon>Trypanosomatida</taxon>
        <taxon>Trypanosomatidae</taxon>
        <taxon>Trypanosoma</taxon>
        <taxon>Herpetosoma</taxon>
    </lineage>
</organism>
<dbReference type="GeneID" id="40331721"/>
<dbReference type="AlphaFoldDB" id="A0A3R7M665"/>
<name>A0A3R7M665_TRYRA</name>
<gene>
    <name evidence="2" type="ORF">TraAM80_07788</name>
</gene>
<dbReference type="InterPro" id="IPR045399">
    <property type="entry name" value="Tc-38"/>
</dbReference>
<dbReference type="Pfam" id="PF20054">
    <property type="entry name" value="Tc-38"/>
    <property type="match status" value="1"/>
</dbReference>
<dbReference type="OrthoDB" id="259667at2759"/>